<dbReference type="SMART" id="SM00829">
    <property type="entry name" value="PKS_ER"/>
    <property type="match status" value="1"/>
</dbReference>
<dbReference type="InterPro" id="IPR020843">
    <property type="entry name" value="ER"/>
</dbReference>
<dbReference type="InterPro" id="IPR047122">
    <property type="entry name" value="Trans-enoyl_RdTase-like"/>
</dbReference>
<reference evidence="4" key="1">
    <citation type="journal article" date="2023" name="Mol. Phylogenet. Evol.">
        <title>Genome-scale phylogeny and comparative genomics of the fungal order Sordariales.</title>
        <authorList>
            <person name="Hensen N."/>
            <person name="Bonometti L."/>
            <person name="Westerberg I."/>
            <person name="Brannstrom I.O."/>
            <person name="Guillou S."/>
            <person name="Cros-Aarteil S."/>
            <person name="Calhoun S."/>
            <person name="Haridas S."/>
            <person name="Kuo A."/>
            <person name="Mondo S."/>
            <person name="Pangilinan J."/>
            <person name="Riley R."/>
            <person name="LaButti K."/>
            <person name="Andreopoulos B."/>
            <person name="Lipzen A."/>
            <person name="Chen C."/>
            <person name="Yan M."/>
            <person name="Daum C."/>
            <person name="Ng V."/>
            <person name="Clum A."/>
            <person name="Steindorff A."/>
            <person name="Ohm R.A."/>
            <person name="Martin F."/>
            <person name="Silar P."/>
            <person name="Natvig D.O."/>
            <person name="Lalanne C."/>
            <person name="Gautier V."/>
            <person name="Ament-Velasquez S.L."/>
            <person name="Kruys A."/>
            <person name="Hutchinson M.I."/>
            <person name="Powell A.J."/>
            <person name="Barry K."/>
            <person name="Miller A.N."/>
            <person name="Grigoriev I.V."/>
            <person name="Debuchy R."/>
            <person name="Gladieux P."/>
            <person name="Hiltunen Thoren M."/>
            <person name="Johannesson H."/>
        </authorList>
    </citation>
    <scope>NUCLEOTIDE SEQUENCE</scope>
    <source>
        <strain evidence="4">CBS 508.74</strain>
    </source>
</reference>
<accession>A0AAN6QD95</accession>
<dbReference type="GeneID" id="89936931"/>
<feature type="domain" description="Enoyl reductase (ER)" evidence="3">
    <location>
        <begin position="16"/>
        <end position="362"/>
    </location>
</feature>
<comment type="caution">
    <text evidence="4">The sequence shown here is derived from an EMBL/GenBank/DDBJ whole genome shotgun (WGS) entry which is preliminary data.</text>
</comment>
<dbReference type="PANTHER" id="PTHR45348:SF2">
    <property type="entry name" value="ZINC-TYPE ALCOHOL DEHYDROGENASE-LIKE PROTEIN C2E1P3.01"/>
    <property type="match status" value="1"/>
</dbReference>
<dbReference type="Gene3D" id="3.90.180.10">
    <property type="entry name" value="Medium-chain alcohol dehydrogenases, catalytic domain"/>
    <property type="match status" value="1"/>
</dbReference>
<dbReference type="AlphaFoldDB" id="A0AAN6QD95"/>
<dbReference type="PANTHER" id="PTHR45348">
    <property type="entry name" value="HYPOTHETICAL OXIDOREDUCTASE (EUROFUNG)"/>
    <property type="match status" value="1"/>
</dbReference>
<evidence type="ECO:0000256" key="1">
    <source>
        <dbReference type="ARBA" id="ARBA00008072"/>
    </source>
</evidence>
<comment type="similarity">
    <text evidence="1">Belongs to the zinc-containing alcohol dehydrogenase family.</text>
</comment>
<dbReference type="InterPro" id="IPR013154">
    <property type="entry name" value="ADH-like_N"/>
</dbReference>
<evidence type="ECO:0000313" key="5">
    <source>
        <dbReference type="Proteomes" id="UP001302812"/>
    </source>
</evidence>
<dbReference type="RefSeq" id="XP_064665660.1">
    <property type="nucleotide sequence ID" value="XM_064812806.1"/>
</dbReference>
<dbReference type="SUPFAM" id="SSF51735">
    <property type="entry name" value="NAD(P)-binding Rossmann-fold domains"/>
    <property type="match status" value="1"/>
</dbReference>
<dbReference type="GO" id="GO:0016651">
    <property type="term" value="F:oxidoreductase activity, acting on NAD(P)H"/>
    <property type="evidence" value="ECO:0007669"/>
    <property type="project" value="InterPro"/>
</dbReference>
<dbReference type="Pfam" id="PF00107">
    <property type="entry name" value="ADH_zinc_N"/>
    <property type="match status" value="1"/>
</dbReference>
<proteinExistence type="inferred from homology"/>
<organism evidence="4 5">
    <name type="scientific">Canariomyces notabilis</name>
    <dbReference type="NCBI Taxonomy" id="2074819"/>
    <lineage>
        <taxon>Eukaryota</taxon>
        <taxon>Fungi</taxon>
        <taxon>Dikarya</taxon>
        <taxon>Ascomycota</taxon>
        <taxon>Pezizomycotina</taxon>
        <taxon>Sordariomycetes</taxon>
        <taxon>Sordariomycetidae</taxon>
        <taxon>Sordariales</taxon>
        <taxon>Chaetomiaceae</taxon>
        <taxon>Canariomyces</taxon>
    </lineage>
</organism>
<dbReference type="Proteomes" id="UP001302812">
    <property type="component" value="Unassembled WGS sequence"/>
</dbReference>
<dbReference type="CDD" id="cd08249">
    <property type="entry name" value="enoyl_reductase_like"/>
    <property type="match status" value="1"/>
</dbReference>
<dbReference type="SUPFAM" id="SSF50129">
    <property type="entry name" value="GroES-like"/>
    <property type="match status" value="1"/>
</dbReference>
<evidence type="ECO:0000256" key="2">
    <source>
        <dbReference type="ARBA" id="ARBA00023002"/>
    </source>
</evidence>
<dbReference type="InterPro" id="IPR036291">
    <property type="entry name" value="NAD(P)-bd_dom_sf"/>
</dbReference>
<keyword evidence="2" id="KW-0560">Oxidoreductase</keyword>
<evidence type="ECO:0000313" key="4">
    <source>
        <dbReference type="EMBL" id="KAK4108090.1"/>
    </source>
</evidence>
<dbReference type="Gene3D" id="3.40.50.720">
    <property type="entry name" value="NAD(P)-binding Rossmann-like Domain"/>
    <property type="match status" value="1"/>
</dbReference>
<name>A0AAN6QD95_9PEZI</name>
<reference evidence="4" key="2">
    <citation type="submission" date="2023-05" db="EMBL/GenBank/DDBJ databases">
        <authorList>
            <consortium name="Lawrence Berkeley National Laboratory"/>
            <person name="Steindorff A."/>
            <person name="Hensen N."/>
            <person name="Bonometti L."/>
            <person name="Westerberg I."/>
            <person name="Brannstrom I.O."/>
            <person name="Guillou S."/>
            <person name="Cros-Aarteil S."/>
            <person name="Calhoun S."/>
            <person name="Haridas S."/>
            <person name="Kuo A."/>
            <person name="Mondo S."/>
            <person name="Pangilinan J."/>
            <person name="Riley R."/>
            <person name="Labutti K."/>
            <person name="Andreopoulos B."/>
            <person name="Lipzen A."/>
            <person name="Chen C."/>
            <person name="Yanf M."/>
            <person name="Daum C."/>
            <person name="Ng V."/>
            <person name="Clum A."/>
            <person name="Ohm R."/>
            <person name="Martin F."/>
            <person name="Silar P."/>
            <person name="Natvig D."/>
            <person name="Lalanne C."/>
            <person name="Gautier V."/>
            <person name="Ament-Velasquez S.L."/>
            <person name="Kruys A."/>
            <person name="Hutchinson M.I."/>
            <person name="Powell A.J."/>
            <person name="Barry K."/>
            <person name="Miller A.N."/>
            <person name="Grigoriev I.V."/>
            <person name="Debuchy R."/>
            <person name="Gladieux P."/>
            <person name="Thoren M.H."/>
            <person name="Johannesson H."/>
        </authorList>
    </citation>
    <scope>NUCLEOTIDE SEQUENCE</scope>
    <source>
        <strain evidence="4">CBS 508.74</strain>
    </source>
</reference>
<keyword evidence="5" id="KW-1185">Reference proteome</keyword>
<gene>
    <name evidence="4" type="ORF">N656DRAFT_740670</name>
</gene>
<dbReference type="EMBL" id="MU853366">
    <property type="protein sequence ID" value="KAK4108090.1"/>
    <property type="molecule type" value="Genomic_DNA"/>
</dbReference>
<evidence type="ECO:0000259" key="3">
    <source>
        <dbReference type="SMART" id="SM00829"/>
    </source>
</evidence>
<dbReference type="InterPro" id="IPR011032">
    <property type="entry name" value="GroES-like_sf"/>
</dbReference>
<protein>
    <submittedName>
        <fullName evidence="4">GroES-like protein</fullName>
    </submittedName>
</protein>
<sequence length="364" mass="39217">MAPNAVNQAAILVAQGADMVVEERLVPSPGPDEVLIRNRAVGVNPADWKRQREGLLIPFYPIIIGTDCSGVIEAVGPNVTTRKPGDRVCAYADAFYSQKLDHAGFQTYILSNIHDTAVLPDNVSFYQGATLPTAIATGAAALFETLKLPLPSEFSTNPPTSGSKSMSASPGPILLVWGGASSVGMATIQLARLAGCTVYTTASRKHHAYLSEELGAKVVVDYRSPTVVDELVAAAQREGKEILHVVDAISTVETLANSVEVLAKFRREGAEAKPKLATVQPWPEKQLVLPREIEVAMVRGDVLWHSRRDLALWLYRDETLAKWLQSGEFKPSPYRVVKGGAAGVQEAIDIVAKGVSGEKVVIEW</sequence>
<dbReference type="Pfam" id="PF08240">
    <property type="entry name" value="ADH_N"/>
    <property type="match status" value="1"/>
</dbReference>
<dbReference type="InterPro" id="IPR013149">
    <property type="entry name" value="ADH-like_C"/>
</dbReference>